<evidence type="ECO:0000256" key="4">
    <source>
        <dbReference type="ARBA" id="ARBA00022927"/>
    </source>
</evidence>
<name>A0A328EU67_9CHLR</name>
<evidence type="ECO:0000256" key="7">
    <source>
        <dbReference type="ARBA" id="ARBA00023136"/>
    </source>
</evidence>
<dbReference type="EMBL" id="QGLD01000001">
    <property type="protein sequence ID" value="RAL71093.1"/>
    <property type="molecule type" value="Genomic_DNA"/>
</dbReference>
<accession>A0A328EU67</accession>
<evidence type="ECO:0000256" key="2">
    <source>
        <dbReference type="ARBA" id="ARBA00022448"/>
    </source>
</evidence>
<dbReference type="GO" id="GO:0016020">
    <property type="term" value="C:membrane"/>
    <property type="evidence" value="ECO:0007669"/>
    <property type="project" value="UniProtKB-ARBA"/>
</dbReference>
<evidence type="ECO:0000256" key="6">
    <source>
        <dbReference type="ARBA" id="ARBA00023010"/>
    </source>
</evidence>
<dbReference type="PANTHER" id="PTHR42982:SF1">
    <property type="entry name" value="SEC-INDEPENDENT PROTEIN TRANSLOCASE PROTEIN TATA"/>
    <property type="match status" value="1"/>
</dbReference>
<evidence type="ECO:0000256" key="5">
    <source>
        <dbReference type="ARBA" id="ARBA00022989"/>
    </source>
</evidence>
<dbReference type="Proteomes" id="UP000248786">
    <property type="component" value="Unassembled WGS sequence"/>
</dbReference>
<keyword evidence="5" id="KW-1133">Transmembrane helix</keyword>
<dbReference type="AlphaFoldDB" id="A0A328EU67"/>
<comment type="caution">
    <text evidence="8">The sequence shown here is derived from an EMBL/GenBank/DDBJ whole genome shotgun (WGS) entry which is preliminary data.</text>
</comment>
<evidence type="ECO:0000256" key="3">
    <source>
        <dbReference type="ARBA" id="ARBA00022692"/>
    </source>
</evidence>
<keyword evidence="4" id="KW-0653">Protein transport</keyword>
<dbReference type="GO" id="GO:0015031">
    <property type="term" value="P:protein transport"/>
    <property type="evidence" value="ECO:0007669"/>
    <property type="project" value="UniProtKB-KW"/>
</dbReference>
<dbReference type="PANTHER" id="PTHR42982">
    <property type="entry name" value="SEC-INDEPENDENT PROTEIN TRANSLOCASE PROTEIN TATA"/>
    <property type="match status" value="1"/>
</dbReference>
<keyword evidence="6" id="KW-0811">Translocation</keyword>
<protein>
    <submittedName>
        <fullName evidence="8">Twin-arginine translocation protein TatA</fullName>
    </submittedName>
</protein>
<comment type="subcellular location">
    <subcellularLocation>
        <location evidence="1">Membrane</location>
        <topology evidence="1">Single-pass membrane protein</topology>
    </subcellularLocation>
</comment>
<gene>
    <name evidence="8" type="ORF">C1G86_0024</name>
</gene>
<reference evidence="8 9" key="1">
    <citation type="submission" date="2018-05" db="EMBL/GenBank/DDBJ databases">
        <title>Draft genome sequences of Dehalococcoides mccartyi strains RC and KS.</title>
        <authorList>
            <person name="Higgins S.A."/>
            <person name="Padilla-Crespo E."/>
            <person name="Loeffler F.E."/>
        </authorList>
    </citation>
    <scope>NUCLEOTIDE SEQUENCE [LARGE SCALE GENOMIC DNA]</scope>
    <source>
        <strain evidence="8 9">KS</strain>
    </source>
</reference>
<evidence type="ECO:0000313" key="9">
    <source>
        <dbReference type="Proteomes" id="UP000248786"/>
    </source>
</evidence>
<organism evidence="8 9">
    <name type="scientific">Dehalococcoides mccartyi</name>
    <dbReference type="NCBI Taxonomy" id="61435"/>
    <lineage>
        <taxon>Bacteria</taxon>
        <taxon>Bacillati</taxon>
        <taxon>Chloroflexota</taxon>
        <taxon>Dehalococcoidia</taxon>
        <taxon>Dehalococcoidales</taxon>
        <taxon>Dehalococcoidaceae</taxon>
        <taxon>Dehalococcoides</taxon>
    </lineage>
</organism>
<keyword evidence="3" id="KW-0812">Transmembrane</keyword>
<evidence type="ECO:0000256" key="1">
    <source>
        <dbReference type="ARBA" id="ARBA00004167"/>
    </source>
</evidence>
<sequence length="87" mass="9631">MPKIGPIEILIIVLLVVVVFGASRIPKVGESLGKALHNIRKKNDFEEETPKPKVVKKLEDDAVSAKINEKIAETKKSLKPLLRVFSS</sequence>
<dbReference type="Gene3D" id="1.20.5.3310">
    <property type="match status" value="1"/>
</dbReference>
<dbReference type="Pfam" id="PF02416">
    <property type="entry name" value="TatA_B_E"/>
    <property type="match status" value="1"/>
</dbReference>
<keyword evidence="2" id="KW-0813">Transport</keyword>
<keyword evidence="7" id="KW-0472">Membrane</keyword>
<proteinExistence type="predicted"/>
<dbReference type="InterPro" id="IPR003369">
    <property type="entry name" value="TatA/B/E"/>
</dbReference>
<evidence type="ECO:0000313" key="8">
    <source>
        <dbReference type="EMBL" id="RAL71093.1"/>
    </source>
</evidence>